<sequence>MRNALITGSAGFIGYHLSARLLSEGWRVTGLDCLSDYYDVELKKRRHALLAPDPNFTPVIGRLEDPGRLKALFQDNRFDLVIHLAAQAGVRHSIEAPRDYVEANLIGTFELLEAARACPPAHLLLASTSSVYGANTDMPYGERDKADTQMSFYAATKKATEAMAHSYAHLYRLPTTMFRFFTVYGPWGRPDMAHFKFTRAILEGRPIDVYNRGQMQRDFTYIDDLVDGILGLTRAVPGDAPVSEVDSLSPVAPFRIVNIGGSRPTKLLDYIAAIEAACGHEAEKVMHPMQPGDVPATWADTRLLTELTGYAPKVPVPDGIQRFVDWYRDYYKI</sequence>
<dbReference type="Gene3D" id="3.40.50.720">
    <property type="entry name" value="NAD(P)-binding Rossmann-like Domain"/>
    <property type="match status" value="1"/>
</dbReference>
<accession>A0A8J3HAZ1</accession>
<dbReference type="InterPro" id="IPR036291">
    <property type="entry name" value="NAD(P)-bd_dom_sf"/>
</dbReference>
<protein>
    <submittedName>
        <fullName evidence="3">UDP-glucuronate 5-epimerase</fullName>
    </submittedName>
</protein>
<keyword evidence="4" id="KW-1185">Reference proteome</keyword>
<dbReference type="Pfam" id="PF01370">
    <property type="entry name" value="Epimerase"/>
    <property type="match status" value="1"/>
</dbReference>
<evidence type="ECO:0000313" key="4">
    <source>
        <dbReference type="Proteomes" id="UP000611500"/>
    </source>
</evidence>
<dbReference type="AlphaFoldDB" id="A0A8J3HAZ1"/>
<name>A0A8J3HAZ1_9RHOB</name>
<reference evidence="3" key="1">
    <citation type="journal article" date="2014" name="Int. J. Syst. Evol. Microbiol.">
        <title>Complete genome sequence of Corynebacterium casei LMG S-19264T (=DSM 44701T), isolated from a smear-ripened cheese.</title>
        <authorList>
            <consortium name="US DOE Joint Genome Institute (JGI-PGF)"/>
            <person name="Walter F."/>
            <person name="Albersmeier A."/>
            <person name="Kalinowski J."/>
            <person name="Ruckert C."/>
        </authorList>
    </citation>
    <scope>NUCLEOTIDE SEQUENCE</scope>
    <source>
        <strain evidence="3">CGMCC 1.7081</strain>
    </source>
</reference>
<dbReference type="PANTHER" id="PTHR43574">
    <property type="entry name" value="EPIMERASE-RELATED"/>
    <property type="match status" value="1"/>
</dbReference>
<evidence type="ECO:0000256" key="1">
    <source>
        <dbReference type="ARBA" id="ARBA00023027"/>
    </source>
</evidence>
<feature type="domain" description="NAD-dependent epimerase/dehydratase" evidence="2">
    <location>
        <begin position="4"/>
        <end position="234"/>
    </location>
</feature>
<organism evidence="3 4">
    <name type="scientific">Pseudodonghicola xiamenensis</name>
    <dbReference type="NCBI Taxonomy" id="337702"/>
    <lineage>
        <taxon>Bacteria</taxon>
        <taxon>Pseudomonadati</taxon>
        <taxon>Pseudomonadota</taxon>
        <taxon>Alphaproteobacteria</taxon>
        <taxon>Rhodobacterales</taxon>
        <taxon>Paracoccaceae</taxon>
        <taxon>Pseudodonghicola</taxon>
    </lineage>
</organism>
<dbReference type="SUPFAM" id="SSF51735">
    <property type="entry name" value="NAD(P)-binding Rossmann-fold domains"/>
    <property type="match status" value="1"/>
</dbReference>
<dbReference type="PRINTS" id="PR01713">
    <property type="entry name" value="NUCEPIMERASE"/>
</dbReference>
<comment type="caution">
    <text evidence="3">The sequence shown here is derived from an EMBL/GenBank/DDBJ whole genome shotgun (WGS) entry which is preliminary data.</text>
</comment>
<evidence type="ECO:0000259" key="2">
    <source>
        <dbReference type="Pfam" id="PF01370"/>
    </source>
</evidence>
<dbReference type="InterPro" id="IPR001509">
    <property type="entry name" value="Epimerase_deHydtase"/>
</dbReference>
<keyword evidence="1" id="KW-0520">NAD</keyword>
<dbReference type="Proteomes" id="UP000611500">
    <property type="component" value="Unassembled WGS sequence"/>
</dbReference>
<reference evidence="3" key="2">
    <citation type="submission" date="2020-09" db="EMBL/GenBank/DDBJ databases">
        <authorList>
            <person name="Sun Q."/>
            <person name="Zhou Y."/>
        </authorList>
    </citation>
    <scope>NUCLEOTIDE SEQUENCE</scope>
    <source>
        <strain evidence="3">CGMCC 1.7081</strain>
    </source>
</reference>
<gene>
    <name evidence="3" type="ORF">GCM10010961_32890</name>
</gene>
<dbReference type="EMBL" id="BNAP01000019">
    <property type="protein sequence ID" value="GHG97872.1"/>
    <property type="molecule type" value="Genomic_DNA"/>
</dbReference>
<dbReference type="RefSeq" id="WP_028095240.1">
    <property type="nucleotide sequence ID" value="NZ_BNAP01000019.1"/>
</dbReference>
<proteinExistence type="predicted"/>
<evidence type="ECO:0000313" key="3">
    <source>
        <dbReference type="EMBL" id="GHG97872.1"/>
    </source>
</evidence>